<dbReference type="GO" id="GO:0005829">
    <property type="term" value="C:cytosol"/>
    <property type="evidence" value="ECO:0007669"/>
    <property type="project" value="TreeGrafter"/>
</dbReference>
<dbReference type="SUPFAM" id="SSF52218">
    <property type="entry name" value="Flavoproteins"/>
    <property type="match status" value="1"/>
</dbReference>
<dbReference type="GO" id="GO:0016491">
    <property type="term" value="F:oxidoreductase activity"/>
    <property type="evidence" value="ECO:0007669"/>
    <property type="project" value="InterPro"/>
</dbReference>
<name>A0AAW5HWH9_9CORY</name>
<dbReference type="InterPro" id="IPR029039">
    <property type="entry name" value="Flavoprotein-like_sf"/>
</dbReference>
<feature type="domain" description="NADPH-dependent FMN reductase-like" evidence="1">
    <location>
        <begin position="1"/>
        <end position="147"/>
    </location>
</feature>
<evidence type="ECO:0000313" key="3">
    <source>
        <dbReference type="Proteomes" id="UP001205920"/>
    </source>
</evidence>
<gene>
    <name evidence="2" type="ORF">JMN37_04115</name>
</gene>
<dbReference type="InterPro" id="IPR050712">
    <property type="entry name" value="NAD(P)H-dep_reductase"/>
</dbReference>
<reference evidence="2 3" key="1">
    <citation type="submission" date="2021-01" db="EMBL/GenBank/DDBJ databases">
        <title>Identification and Characterization of Corynebacterium sp.</title>
        <authorList>
            <person name="Luo Q."/>
            <person name="Qu P."/>
            <person name="Chen Q."/>
        </authorList>
    </citation>
    <scope>NUCLEOTIDE SEQUENCE [LARGE SCALE GENOMIC DNA]</scope>
    <source>
        <strain evidence="2 3">MC-18</strain>
    </source>
</reference>
<proteinExistence type="predicted"/>
<protein>
    <submittedName>
        <fullName evidence="2">NAD(P)H-dependent oxidoreductase</fullName>
    </submittedName>
</protein>
<dbReference type="Pfam" id="PF03358">
    <property type="entry name" value="FMN_red"/>
    <property type="match status" value="1"/>
</dbReference>
<organism evidence="2 3">
    <name type="scientific">Corynebacterium lipophilum</name>
    <dbReference type="NCBI Taxonomy" id="2804918"/>
    <lineage>
        <taxon>Bacteria</taxon>
        <taxon>Bacillati</taxon>
        <taxon>Actinomycetota</taxon>
        <taxon>Actinomycetes</taxon>
        <taxon>Mycobacteriales</taxon>
        <taxon>Corynebacteriaceae</taxon>
        <taxon>Corynebacterium</taxon>
    </lineage>
</organism>
<dbReference type="PANTHER" id="PTHR30543:SF21">
    <property type="entry name" value="NAD(P)H-DEPENDENT FMN REDUCTASE LOT6"/>
    <property type="match status" value="1"/>
</dbReference>
<dbReference type="Gene3D" id="3.40.50.360">
    <property type="match status" value="1"/>
</dbReference>
<evidence type="ECO:0000313" key="2">
    <source>
        <dbReference type="EMBL" id="MCO6394171.1"/>
    </source>
</evidence>
<dbReference type="PANTHER" id="PTHR30543">
    <property type="entry name" value="CHROMATE REDUCTASE"/>
    <property type="match status" value="1"/>
</dbReference>
<dbReference type="Proteomes" id="UP001205920">
    <property type="component" value="Unassembled WGS sequence"/>
</dbReference>
<sequence length="184" mass="20417">MKVGIVLGSIRQGRFGEQVAHWVAEAAANSPDITYEILDLQEFQVPLLDTATLPGGANKQYADERVTAWSRAVDSCDGYIFVTPEHNHSVPGAMKNAYDSLSDEWAMKPVAFVGYSADGAIRAVEHWRQIVANFSMFDVRNQVALSLFDDATNGTLTPRPQKNTDLTKMLNALEQFLRHHHASQ</sequence>
<evidence type="ECO:0000259" key="1">
    <source>
        <dbReference type="Pfam" id="PF03358"/>
    </source>
</evidence>
<dbReference type="RefSeq" id="WP_252931165.1">
    <property type="nucleotide sequence ID" value="NZ_JAEUWV010000003.1"/>
</dbReference>
<dbReference type="GO" id="GO:0010181">
    <property type="term" value="F:FMN binding"/>
    <property type="evidence" value="ECO:0007669"/>
    <property type="project" value="TreeGrafter"/>
</dbReference>
<dbReference type="AlphaFoldDB" id="A0AAW5HWH9"/>
<dbReference type="InterPro" id="IPR005025">
    <property type="entry name" value="FMN_Rdtase-like_dom"/>
</dbReference>
<accession>A0AAW5HWH9</accession>
<keyword evidence="3" id="KW-1185">Reference proteome</keyword>
<dbReference type="EMBL" id="JAEUWV010000003">
    <property type="protein sequence ID" value="MCO6394171.1"/>
    <property type="molecule type" value="Genomic_DNA"/>
</dbReference>
<comment type="caution">
    <text evidence="2">The sequence shown here is derived from an EMBL/GenBank/DDBJ whole genome shotgun (WGS) entry which is preliminary data.</text>
</comment>